<accession>A0A0F9Q2X7</accession>
<dbReference type="EMBL" id="LAZR01002338">
    <property type="protein sequence ID" value="KKN31327.1"/>
    <property type="molecule type" value="Genomic_DNA"/>
</dbReference>
<protein>
    <recommendedName>
        <fullName evidence="2">Flagellar assembly protein T C-terminal domain-containing protein</fullName>
    </recommendedName>
</protein>
<gene>
    <name evidence="1" type="ORF">LCGC14_0825050</name>
</gene>
<reference evidence="1" key="1">
    <citation type="journal article" date="2015" name="Nature">
        <title>Complex archaea that bridge the gap between prokaryotes and eukaryotes.</title>
        <authorList>
            <person name="Spang A."/>
            <person name="Saw J.H."/>
            <person name="Jorgensen S.L."/>
            <person name="Zaremba-Niedzwiedzka K."/>
            <person name="Martijn J."/>
            <person name="Lind A.E."/>
            <person name="van Eijk R."/>
            <person name="Schleper C."/>
            <person name="Guy L."/>
            <person name="Ettema T.J."/>
        </authorList>
    </citation>
    <scope>NUCLEOTIDE SEQUENCE</scope>
</reference>
<organism evidence="1">
    <name type="scientific">marine sediment metagenome</name>
    <dbReference type="NCBI Taxonomy" id="412755"/>
    <lineage>
        <taxon>unclassified sequences</taxon>
        <taxon>metagenomes</taxon>
        <taxon>ecological metagenomes</taxon>
    </lineage>
</organism>
<comment type="caution">
    <text evidence="1">The sequence shown here is derived from an EMBL/GenBank/DDBJ whole genome shotgun (WGS) entry which is preliminary data.</text>
</comment>
<evidence type="ECO:0008006" key="2">
    <source>
        <dbReference type="Google" id="ProtNLM"/>
    </source>
</evidence>
<dbReference type="AlphaFoldDB" id="A0A0F9Q2X7"/>
<dbReference type="PROSITE" id="PS51257">
    <property type="entry name" value="PROKAR_LIPOPROTEIN"/>
    <property type="match status" value="1"/>
</dbReference>
<evidence type="ECO:0000313" key="1">
    <source>
        <dbReference type="EMBL" id="KKN31327.1"/>
    </source>
</evidence>
<proteinExistence type="predicted"/>
<name>A0A0F9Q2X7_9ZZZZ</name>
<sequence length="333" mass="36318">MNKKNLLVSMVTALTITGCVSTQPPTALPTFPDVNIGSVPGTPDDLGSIQSSKLLVAQGTKVGVPEYVQALFADSIREFVVDSGSEVIDRQMAQRFIDEIQLKENLAEDYDAYEGPVEAKFLVIPTITSYSWGSEYEKSYTTKNKKGESTRHPDECDYTGRAKGNIQIRSLPSMQQILSVNLSGRKSSSQESPSSRKCNEGGMVNSVIKGAIGELLEKGDDDYVTLSKYVGSQGIVTGAKQAEGKIYFETNLGRIHGAKAEQAVAIYLKMGGELVKVAAGELVDKDNIFNRKSFITVEEEHQSRIKRGMIVMLSGECTNMFCSIDNTIKSITK</sequence>